<keyword evidence="2" id="KW-1185">Reference proteome</keyword>
<dbReference type="STRING" id="260084.SAMN02927928_3090"/>
<reference evidence="2" key="1">
    <citation type="submission" date="2016-10" db="EMBL/GenBank/DDBJ databases">
        <authorList>
            <person name="Varghese N."/>
            <person name="Submissions S."/>
        </authorList>
    </citation>
    <scope>NUCLEOTIDE SEQUENCE [LARGE SCALE GENOMIC DNA]</scope>
    <source>
        <strain evidence="2">CGMCC 1.3431</strain>
    </source>
</reference>
<dbReference type="OrthoDB" id="8480109at2"/>
<accession>A0A1G4T0Y3</accession>
<keyword evidence="1" id="KW-0449">Lipoprotein</keyword>
<sequence>MRKVLGVLAVLALLGVSAAGLTGCGFAPLYAKTGLTASLSQVAIEVPQTRTGYFLEQDLRNGLGGDESAPKSFLLTIGMKERHYGVGYKVDDTSTRSEITSSVVYTLKDMSTGKVLYTNRFSETVTYDTSRSPFTGVISQQNAQQRIATAISQQIQHDLALYFHRDMLPAVAPADAAAADAAVSAMSSDTETSAASQ</sequence>
<organism evidence="1 2">
    <name type="scientific">Asticcacaulis taihuensis</name>
    <dbReference type="NCBI Taxonomy" id="260084"/>
    <lineage>
        <taxon>Bacteria</taxon>
        <taxon>Pseudomonadati</taxon>
        <taxon>Pseudomonadota</taxon>
        <taxon>Alphaproteobacteria</taxon>
        <taxon>Caulobacterales</taxon>
        <taxon>Caulobacteraceae</taxon>
        <taxon>Asticcacaulis</taxon>
    </lineage>
</organism>
<dbReference type="EMBL" id="FMTS01000006">
    <property type="protein sequence ID" value="SCW74857.1"/>
    <property type="molecule type" value="Genomic_DNA"/>
</dbReference>
<dbReference type="Gene3D" id="3.30.160.150">
    <property type="entry name" value="Lipoprotein like domain"/>
    <property type="match status" value="1"/>
</dbReference>
<dbReference type="Proteomes" id="UP000199150">
    <property type="component" value="Unassembled WGS sequence"/>
</dbReference>
<evidence type="ECO:0000313" key="1">
    <source>
        <dbReference type="EMBL" id="SCW74857.1"/>
    </source>
</evidence>
<dbReference type="RefSeq" id="WP_090649822.1">
    <property type="nucleotide sequence ID" value="NZ_CBCRYE010000005.1"/>
</dbReference>
<evidence type="ECO:0000313" key="2">
    <source>
        <dbReference type="Proteomes" id="UP000199150"/>
    </source>
</evidence>
<gene>
    <name evidence="1" type="ORF">SAMN02927928_3090</name>
</gene>
<dbReference type="PROSITE" id="PS51257">
    <property type="entry name" value="PROKAR_LIPOPROTEIN"/>
    <property type="match status" value="1"/>
</dbReference>
<proteinExistence type="predicted"/>
<protein>
    <submittedName>
        <fullName evidence="1">LPS-assembly lipoprotein</fullName>
    </submittedName>
</protein>
<dbReference type="AlphaFoldDB" id="A0A1G4T0Y3"/>
<name>A0A1G4T0Y3_9CAUL</name>